<evidence type="ECO:0000313" key="2">
    <source>
        <dbReference type="Proteomes" id="UP000007319"/>
    </source>
</evidence>
<sequence>MNRIGENRQYTSALMSDYAALPHRVRRMFRESREWFPPCGFP</sequence>
<organism evidence="1 2">
    <name type="scientific">Azospirillum baldaniorum</name>
    <dbReference type="NCBI Taxonomy" id="1064539"/>
    <lineage>
        <taxon>Bacteria</taxon>
        <taxon>Pseudomonadati</taxon>
        <taxon>Pseudomonadota</taxon>
        <taxon>Alphaproteobacteria</taxon>
        <taxon>Rhodospirillales</taxon>
        <taxon>Azospirillaceae</taxon>
        <taxon>Azospirillum</taxon>
    </lineage>
</organism>
<evidence type="ECO:0000313" key="1">
    <source>
        <dbReference type="EMBL" id="CCC99019.1"/>
    </source>
</evidence>
<gene>
    <name evidence="1" type="ORF">AZOBR_180089</name>
</gene>
<dbReference type="AlphaFoldDB" id="A0A9P1NN93"/>
<name>A0A9P1NN93_9PROT</name>
<dbReference type="Proteomes" id="UP000007319">
    <property type="component" value="Chromosome"/>
</dbReference>
<proteinExistence type="predicted"/>
<dbReference type="KEGG" id="abs:AZOBR_180089"/>
<protein>
    <submittedName>
        <fullName evidence="1">Uncharacterized protein</fullName>
    </submittedName>
</protein>
<keyword evidence="2" id="KW-1185">Reference proteome</keyword>
<dbReference type="EMBL" id="HE577327">
    <property type="protein sequence ID" value="CCC99019.1"/>
    <property type="molecule type" value="Genomic_DNA"/>
</dbReference>
<accession>A0A9P1NN93</accession>
<reference evidence="1 2" key="1">
    <citation type="journal article" date="2011" name="PLoS Genet.">
        <title>Azospirillum genomes reveal transition of bacteria from aquatic to terrestrial environments.</title>
        <authorList>
            <person name="Wisniewski-Dye F."/>
            <person name="Borziak K."/>
            <person name="Khalsa-Moyers G."/>
            <person name="Alexandre G."/>
            <person name="Sukharnikov L.O."/>
            <person name="Wuichet K."/>
            <person name="Hurst G.B."/>
            <person name="McDonald W.H."/>
            <person name="Robertson J.S."/>
            <person name="Barbe V."/>
            <person name="Calteau A."/>
            <person name="Rouy Z."/>
            <person name="Mangenot S."/>
            <person name="Prigent-Combaret C."/>
            <person name="Normand P."/>
            <person name="Boyer M."/>
            <person name="Siguier P."/>
            <person name="Dessaux Y."/>
            <person name="Elmerich C."/>
            <person name="Condemine G."/>
            <person name="Krishnen G."/>
            <person name="Kennedy I."/>
            <person name="Paterson A.H."/>
            <person name="Gonzalez V."/>
            <person name="Mavingui P."/>
            <person name="Zhulin I.B."/>
        </authorList>
    </citation>
    <scope>NUCLEOTIDE SEQUENCE [LARGE SCALE GENOMIC DNA]</scope>
    <source>
        <strain evidence="1 2">Sp245</strain>
    </source>
</reference>